<dbReference type="STRING" id="6265.A0A0B2VPZ6"/>
<dbReference type="Pfam" id="PF07690">
    <property type="entry name" value="MFS_1"/>
    <property type="match status" value="1"/>
</dbReference>
<feature type="transmembrane region" description="Helical" evidence="2">
    <location>
        <begin position="160"/>
        <end position="178"/>
    </location>
</feature>
<feature type="transmembrane region" description="Helical" evidence="2">
    <location>
        <begin position="384"/>
        <end position="406"/>
    </location>
</feature>
<name>A0A0B2VPZ6_TOXCA</name>
<dbReference type="Proteomes" id="UP000031036">
    <property type="component" value="Unassembled WGS sequence"/>
</dbReference>
<dbReference type="GO" id="GO:0016020">
    <property type="term" value="C:membrane"/>
    <property type="evidence" value="ECO:0007669"/>
    <property type="project" value="UniProtKB-SubCell"/>
</dbReference>
<feature type="transmembrane region" description="Helical" evidence="2">
    <location>
        <begin position="67"/>
        <end position="85"/>
    </location>
</feature>
<feature type="transmembrane region" description="Helical" evidence="2">
    <location>
        <begin position="220"/>
        <end position="239"/>
    </location>
</feature>
<feature type="domain" description="Major facilitator superfamily (MFS) profile" evidence="3">
    <location>
        <begin position="1"/>
        <end position="411"/>
    </location>
</feature>
<accession>A0A0B2VPZ6</accession>
<dbReference type="PROSITE" id="PS50850">
    <property type="entry name" value="MFS"/>
    <property type="match status" value="1"/>
</dbReference>
<feature type="transmembrane region" description="Helical" evidence="2">
    <location>
        <begin position="40"/>
        <end position="60"/>
    </location>
</feature>
<dbReference type="PANTHER" id="PTHR45757:SF33">
    <property type="entry name" value="MAJOR FACILITATOR SUPERFAMILY (MFS) PROFILE DOMAIN-CONTAINING PROTEIN"/>
    <property type="match status" value="1"/>
</dbReference>
<evidence type="ECO:0000256" key="1">
    <source>
        <dbReference type="ARBA" id="ARBA00004141"/>
    </source>
</evidence>
<evidence type="ECO:0000313" key="4">
    <source>
        <dbReference type="EMBL" id="KHN85601.1"/>
    </source>
</evidence>
<organism evidence="4 5">
    <name type="scientific">Toxocara canis</name>
    <name type="common">Canine roundworm</name>
    <dbReference type="NCBI Taxonomy" id="6265"/>
    <lineage>
        <taxon>Eukaryota</taxon>
        <taxon>Metazoa</taxon>
        <taxon>Ecdysozoa</taxon>
        <taxon>Nematoda</taxon>
        <taxon>Chromadorea</taxon>
        <taxon>Rhabditida</taxon>
        <taxon>Spirurina</taxon>
        <taxon>Ascaridomorpha</taxon>
        <taxon>Ascaridoidea</taxon>
        <taxon>Toxocaridae</taxon>
        <taxon>Toxocara</taxon>
    </lineage>
</organism>
<feature type="transmembrane region" description="Helical" evidence="2">
    <location>
        <begin position="125"/>
        <end position="148"/>
    </location>
</feature>
<dbReference type="InterPro" id="IPR036259">
    <property type="entry name" value="MFS_trans_sf"/>
</dbReference>
<reference evidence="4 5" key="1">
    <citation type="submission" date="2014-11" db="EMBL/GenBank/DDBJ databases">
        <title>Genetic blueprint of the zoonotic pathogen Toxocara canis.</title>
        <authorList>
            <person name="Zhu X.-Q."/>
            <person name="Korhonen P.K."/>
            <person name="Cai H."/>
            <person name="Young N.D."/>
            <person name="Nejsum P."/>
            <person name="von Samson-Himmelstjerna G."/>
            <person name="Boag P.R."/>
            <person name="Tan P."/>
            <person name="Li Q."/>
            <person name="Min J."/>
            <person name="Yang Y."/>
            <person name="Wang X."/>
            <person name="Fang X."/>
            <person name="Hall R.S."/>
            <person name="Hofmann A."/>
            <person name="Sternberg P.W."/>
            <person name="Jex A.R."/>
            <person name="Gasser R.B."/>
        </authorList>
    </citation>
    <scope>NUCLEOTIDE SEQUENCE [LARGE SCALE GENOMIC DNA]</scope>
    <source>
        <strain evidence="4">PN_DK_2014</strain>
    </source>
</reference>
<feature type="transmembrane region" description="Helical" evidence="2">
    <location>
        <begin position="317"/>
        <end position="337"/>
    </location>
</feature>
<dbReference type="OrthoDB" id="2985014at2759"/>
<feature type="transmembrane region" description="Helical" evidence="2">
    <location>
        <begin position="91"/>
        <end position="113"/>
    </location>
</feature>
<dbReference type="InterPro" id="IPR011701">
    <property type="entry name" value="MFS"/>
</dbReference>
<proteinExistence type="predicted"/>
<evidence type="ECO:0000313" key="5">
    <source>
        <dbReference type="Proteomes" id="UP000031036"/>
    </source>
</evidence>
<dbReference type="PANTHER" id="PTHR45757">
    <property type="entry name" value="PROTEIN CBG23364-RELATED"/>
    <property type="match status" value="1"/>
</dbReference>
<sequence length="443" mass="48040">MEMNKSDLEISAYIKVISTSTPRLHMVVDAVPMSSAEATIVFGGGGAGAFLFAIPLAYALHRFGARMVFGVVLFLSSIATALLPLAAKHGIVWMLAARVVQGIALAAVMPMLGCVSSQWAPVNEIGNFITMLSAAGQLSQMFTMPVAAHLCVTSGWPSAYYVHALISASLALFFIAFYQNSPAKHRCISNKELYRITEGAKKKRRKEVKIPYRAIATSRAVWAVWIGFFGNACGFQLIVQFMPTYLNKVLNLPIQRTGLSAIIPPLVQLIVKLFAGIASDRITLISERHKLQLFNTLALGGCAMFLLPLGFLTSELANIAIICFTISISSIGLITCGSMKSAALIAKSFTHILMAVVQQMICFGMLFVPFLVNSLAPNNTIEEWRILVLVISAILMITNALFCYLCSAEPQPWAMLASTNTAAGQLGKQLKSNDDEDVENFVD</sequence>
<feature type="transmembrane region" description="Helical" evidence="2">
    <location>
        <begin position="291"/>
        <end position="311"/>
    </location>
</feature>
<comment type="caution">
    <text evidence="4">The sequence shown here is derived from an EMBL/GenBank/DDBJ whole genome shotgun (WGS) entry which is preliminary data.</text>
</comment>
<keyword evidence="5" id="KW-1185">Reference proteome</keyword>
<evidence type="ECO:0000256" key="2">
    <source>
        <dbReference type="SAM" id="Phobius"/>
    </source>
</evidence>
<dbReference type="EMBL" id="JPKZ01000756">
    <property type="protein sequence ID" value="KHN85601.1"/>
    <property type="molecule type" value="Genomic_DNA"/>
</dbReference>
<gene>
    <name evidence="4" type="primary">SLC17A5</name>
    <name evidence="4" type="ORF">Tcan_08121</name>
</gene>
<dbReference type="GO" id="GO:0022857">
    <property type="term" value="F:transmembrane transporter activity"/>
    <property type="evidence" value="ECO:0007669"/>
    <property type="project" value="InterPro"/>
</dbReference>
<dbReference type="SUPFAM" id="SSF103473">
    <property type="entry name" value="MFS general substrate transporter"/>
    <property type="match status" value="1"/>
</dbReference>
<keyword evidence="2" id="KW-0812">Transmembrane</keyword>
<dbReference type="AlphaFoldDB" id="A0A0B2VPZ6"/>
<keyword evidence="2" id="KW-1133">Transmembrane helix</keyword>
<keyword evidence="2" id="KW-0472">Membrane</keyword>
<dbReference type="Gene3D" id="1.20.1250.20">
    <property type="entry name" value="MFS general substrate transporter like domains"/>
    <property type="match status" value="2"/>
</dbReference>
<dbReference type="OMA" id="RSVWAVW"/>
<feature type="transmembrane region" description="Helical" evidence="2">
    <location>
        <begin position="349"/>
        <end position="372"/>
    </location>
</feature>
<evidence type="ECO:0000259" key="3">
    <source>
        <dbReference type="PROSITE" id="PS50850"/>
    </source>
</evidence>
<dbReference type="InterPro" id="IPR020846">
    <property type="entry name" value="MFS_dom"/>
</dbReference>
<feature type="transmembrane region" description="Helical" evidence="2">
    <location>
        <begin position="259"/>
        <end position="279"/>
    </location>
</feature>
<comment type="subcellular location">
    <subcellularLocation>
        <location evidence="1">Membrane</location>
        <topology evidence="1">Multi-pass membrane protein</topology>
    </subcellularLocation>
</comment>
<protein>
    <submittedName>
        <fullName evidence="4">Sialin</fullName>
    </submittedName>
</protein>